<keyword evidence="3" id="KW-1185">Reference proteome</keyword>
<evidence type="ECO:0000256" key="1">
    <source>
        <dbReference type="SAM" id="MobiDB-lite"/>
    </source>
</evidence>
<feature type="compositionally biased region" description="Basic and acidic residues" evidence="1">
    <location>
        <begin position="237"/>
        <end position="256"/>
    </location>
</feature>
<gene>
    <name evidence="2" type="ORF">HAX54_035402</name>
</gene>
<name>A0ABS8VGC9_DATST</name>
<sequence length="256" mass="29281">MEMDEEKFTSGELMPETEQEDEEESEIKTLVVEVNSIEQVPESIVDQTIGNTRDNQVAESEKEEEEDISIQSYSSFSESSNGECRETENVLFEEAVTLGVEGVKEEEEEEEEEEERFKSTIKKVIEETLLLEDINGEDVKQTHQEEEEDDAKSDAVISEPEKNKMKKEYGYGVQLGIQRNRGNNKIESIMSDCLLLMMCEPKQSMEVSKKTLVCSSTGFILPERKQAKAVKKKKKKEIPEETKIGRNIDKSQHLLL</sequence>
<feature type="region of interest" description="Disordered" evidence="1">
    <location>
        <begin position="134"/>
        <end position="155"/>
    </location>
</feature>
<protein>
    <submittedName>
        <fullName evidence="2">Uncharacterized protein</fullName>
    </submittedName>
</protein>
<comment type="caution">
    <text evidence="2">The sequence shown here is derived from an EMBL/GenBank/DDBJ whole genome shotgun (WGS) entry which is preliminary data.</text>
</comment>
<feature type="compositionally biased region" description="Acidic residues" evidence="1">
    <location>
        <begin position="15"/>
        <end position="25"/>
    </location>
</feature>
<evidence type="ECO:0000313" key="2">
    <source>
        <dbReference type="EMBL" id="MCD9645962.1"/>
    </source>
</evidence>
<feature type="compositionally biased region" description="Polar residues" evidence="1">
    <location>
        <begin position="45"/>
        <end position="58"/>
    </location>
</feature>
<feature type="compositionally biased region" description="Acidic residues" evidence="1">
    <location>
        <begin position="104"/>
        <end position="114"/>
    </location>
</feature>
<evidence type="ECO:0000313" key="3">
    <source>
        <dbReference type="Proteomes" id="UP000823775"/>
    </source>
</evidence>
<feature type="region of interest" description="Disordered" evidence="1">
    <location>
        <begin position="230"/>
        <end position="256"/>
    </location>
</feature>
<feature type="region of interest" description="Disordered" evidence="1">
    <location>
        <begin position="99"/>
        <end position="118"/>
    </location>
</feature>
<organism evidence="2 3">
    <name type="scientific">Datura stramonium</name>
    <name type="common">Jimsonweed</name>
    <name type="synonym">Common thornapple</name>
    <dbReference type="NCBI Taxonomy" id="4076"/>
    <lineage>
        <taxon>Eukaryota</taxon>
        <taxon>Viridiplantae</taxon>
        <taxon>Streptophyta</taxon>
        <taxon>Embryophyta</taxon>
        <taxon>Tracheophyta</taxon>
        <taxon>Spermatophyta</taxon>
        <taxon>Magnoliopsida</taxon>
        <taxon>eudicotyledons</taxon>
        <taxon>Gunneridae</taxon>
        <taxon>Pentapetalae</taxon>
        <taxon>asterids</taxon>
        <taxon>lamiids</taxon>
        <taxon>Solanales</taxon>
        <taxon>Solanaceae</taxon>
        <taxon>Solanoideae</taxon>
        <taxon>Datureae</taxon>
        <taxon>Datura</taxon>
    </lineage>
</organism>
<feature type="compositionally biased region" description="Low complexity" evidence="1">
    <location>
        <begin position="69"/>
        <end position="80"/>
    </location>
</feature>
<proteinExistence type="predicted"/>
<accession>A0ABS8VGC9</accession>
<dbReference type="Proteomes" id="UP000823775">
    <property type="component" value="Unassembled WGS sequence"/>
</dbReference>
<feature type="region of interest" description="Disordered" evidence="1">
    <location>
        <begin position="42"/>
        <end position="87"/>
    </location>
</feature>
<feature type="region of interest" description="Disordered" evidence="1">
    <location>
        <begin position="1"/>
        <end position="26"/>
    </location>
</feature>
<dbReference type="EMBL" id="JACEIK010004625">
    <property type="protein sequence ID" value="MCD9645962.1"/>
    <property type="molecule type" value="Genomic_DNA"/>
</dbReference>
<reference evidence="2 3" key="1">
    <citation type="journal article" date="2021" name="BMC Genomics">
        <title>Datura genome reveals duplications of psychoactive alkaloid biosynthetic genes and high mutation rate following tissue culture.</title>
        <authorList>
            <person name="Rajewski A."/>
            <person name="Carter-House D."/>
            <person name="Stajich J."/>
            <person name="Litt A."/>
        </authorList>
    </citation>
    <scope>NUCLEOTIDE SEQUENCE [LARGE SCALE GENOMIC DNA]</scope>
    <source>
        <strain evidence="2">AR-01</strain>
    </source>
</reference>